<feature type="non-terminal residue" evidence="1">
    <location>
        <position position="1"/>
    </location>
</feature>
<evidence type="ECO:0000313" key="1">
    <source>
        <dbReference type="EMBL" id="CAF4236199.1"/>
    </source>
</evidence>
<dbReference type="AlphaFoldDB" id="A0A820DRG2"/>
<evidence type="ECO:0000313" key="2">
    <source>
        <dbReference type="Proteomes" id="UP000663836"/>
    </source>
</evidence>
<proteinExistence type="predicted"/>
<dbReference type="Proteomes" id="UP000663836">
    <property type="component" value="Unassembled WGS sequence"/>
</dbReference>
<gene>
    <name evidence="1" type="ORF">JBS370_LOCUS38106</name>
</gene>
<accession>A0A820DRG2</accession>
<sequence>QSPSYQKVRKDEEFADWMKQWCKISEYEEIEHIQKFFRMLVSNDTSNYYYSFCYNDVRRNDPHGFYNKCQKSWYYRE</sequence>
<dbReference type="EMBL" id="CAJOBD010019677">
    <property type="protein sequence ID" value="CAF4236199.1"/>
    <property type="molecule type" value="Genomic_DNA"/>
</dbReference>
<name>A0A820DRG2_9BILA</name>
<protein>
    <submittedName>
        <fullName evidence="1">Uncharacterized protein</fullName>
    </submittedName>
</protein>
<comment type="caution">
    <text evidence="1">The sequence shown here is derived from an EMBL/GenBank/DDBJ whole genome shotgun (WGS) entry which is preliminary data.</text>
</comment>
<reference evidence="1" key="1">
    <citation type="submission" date="2021-02" db="EMBL/GenBank/DDBJ databases">
        <authorList>
            <person name="Nowell W R."/>
        </authorList>
    </citation>
    <scope>NUCLEOTIDE SEQUENCE</scope>
</reference>
<organism evidence="1 2">
    <name type="scientific">Rotaria sordida</name>
    <dbReference type="NCBI Taxonomy" id="392033"/>
    <lineage>
        <taxon>Eukaryota</taxon>
        <taxon>Metazoa</taxon>
        <taxon>Spiralia</taxon>
        <taxon>Gnathifera</taxon>
        <taxon>Rotifera</taxon>
        <taxon>Eurotatoria</taxon>
        <taxon>Bdelloidea</taxon>
        <taxon>Philodinida</taxon>
        <taxon>Philodinidae</taxon>
        <taxon>Rotaria</taxon>
    </lineage>
</organism>